<proteinExistence type="predicted"/>
<evidence type="ECO:0000259" key="6">
    <source>
        <dbReference type="PROSITE" id="PS51194"/>
    </source>
</evidence>
<dbReference type="Gene3D" id="3.30.160.20">
    <property type="match status" value="1"/>
</dbReference>
<dbReference type="GO" id="GO:0016787">
    <property type="term" value="F:hydrolase activity"/>
    <property type="evidence" value="ECO:0007669"/>
    <property type="project" value="UniProtKB-KW"/>
</dbReference>
<dbReference type="InterPro" id="IPR001650">
    <property type="entry name" value="Helicase_C-like"/>
</dbReference>
<dbReference type="EMBL" id="LMWU01000055">
    <property type="protein sequence ID" value="KUN58847.1"/>
    <property type="molecule type" value="Genomic_DNA"/>
</dbReference>
<dbReference type="GO" id="GO:0003723">
    <property type="term" value="F:RNA binding"/>
    <property type="evidence" value="ECO:0007669"/>
    <property type="project" value="UniProtKB-UniRule"/>
</dbReference>
<evidence type="ECO:0000256" key="1">
    <source>
        <dbReference type="ARBA" id="ARBA00022801"/>
    </source>
</evidence>
<dbReference type="GO" id="GO:0005524">
    <property type="term" value="F:ATP binding"/>
    <property type="evidence" value="ECO:0007669"/>
    <property type="project" value="InterPro"/>
</dbReference>
<dbReference type="CDD" id="cd18793">
    <property type="entry name" value="SF2_C_SNF"/>
    <property type="match status" value="1"/>
</dbReference>
<dbReference type="SMART" id="SM00490">
    <property type="entry name" value="HELICc"/>
    <property type="match status" value="1"/>
</dbReference>
<reference evidence="7 8" key="1">
    <citation type="submission" date="2015-10" db="EMBL/GenBank/DDBJ databases">
        <title>Draft genome sequence of Streptomyces canus DSM 40017, type strain for the species Streptomyces canus.</title>
        <authorList>
            <person name="Ruckert C."/>
            <person name="Winkler A."/>
            <person name="Kalinowski J."/>
            <person name="Kampfer P."/>
            <person name="Glaeser S."/>
        </authorList>
    </citation>
    <scope>NUCLEOTIDE SEQUENCE [LARGE SCALE GENOMIC DNA]</scope>
    <source>
        <strain evidence="7 8">DSM 40017</strain>
    </source>
</reference>
<dbReference type="InterPro" id="IPR014720">
    <property type="entry name" value="dsRBD_dom"/>
</dbReference>
<feature type="region of interest" description="Disordered" evidence="3">
    <location>
        <begin position="438"/>
        <end position="466"/>
    </location>
</feature>
<dbReference type="PROSITE" id="PS51194">
    <property type="entry name" value="HELICASE_CTER"/>
    <property type="match status" value="1"/>
</dbReference>
<dbReference type="Gene3D" id="3.40.50.10810">
    <property type="entry name" value="Tandem AAA-ATPase domain"/>
    <property type="match status" value="1"/>
</dbReference>
<dbReference type="InterPro" id="IPR027417">
    <property type="entry name" value="P-loop_NTPase"/>
</dbReference>
<keyword evidence="1" id="KW-0378">Hydrolase</keyword>
<feature type="domain" description="Helicase C-terminal" evidence="6">
    <location>
        <begin position="1265"/>
        <end position="1419"/>
    </location>
</feature>
<feature type="region of interest" description="Disordered" evidence="3">
    <location>
        <begin position="1"/>
        <end position="30"/>
    </location>
</feature>
<evidence type="ECO:0000259" key="4">
    <source>
        <dbReference type="PROSITE" id="PS50137"/>
    </source>
</evidence>
<dbReference type="InterPro" id="IPR014001">
    <property type="entry name" value="Helicase_ATP-bd"/>
</dbReference>
<dbReference type="Gene3D" id="1.20.120.850">
    <property type="entry name" value="SWI2/SNF2 ATPases, N-terminal domain"/>
    <property type="match status" value="1"/>
</dbReference>
<dbReference type="SMART" id="SM00487">
    <property type="entry name" value="DEXDc"/>
    <property type="match status" value="1"/>
</dbReference>
<name>A0A101RNG2_9ACTN</name>
<feature type="domain" description="Helicase ATP-binding" evidence="5">
    <location>
        <begin position="975"/>
        <end position="1132"/>
    </location>
</feature>
<feature type="region of interest" description="Disordered" evidence="3">
    <location>
        <begin position="332"/>
        <end position="359"/>
    </location>
</feature>
<dbReference type="InterPro" id="IPR049730">
    <property type="entry name" value="SNF2/RAD54-like_C"/>
</dbReference>
<feature type="compositionally biased region" description="Low complexity" evidence="3">
    <location>
        <begin position="440"/>
        <end position="466"/>
    </location>
</feature>
<comment type="caution">
    <text evidence="7">The sequence shown here is derived from an EMBL/GenBank/DDBJ whole genome shotgun (WGS) entry which is preliminary data.</text>
</comment>
<dbReference type="PROSITE" id="PS50137">
    <property type="entry name" value="DS_RBD"/>
    <property type="match status" value="1"/>
</dbReference>
<evidence type="ECO:0000259" key="5">
    <source>
        <dbReference type="PROSITE" id="PS51192"/>
    </source>
</evidence>
<dbReference type="Pfam" id="PF12419">
    <property type="entry name" value="DUF3670"/>
    <property type="match status" value="1"/>
</dbReference>
<dbReference type="InterPro" id="IPR038718">
    <property type="entry name" value="SNF2-like_sf"/>
</dbReference>
<dbReference type="Pfam" id="PF00176">
    <property type="entry name" value="SNF2-rel_dom"/>
    <property type="match status" value="1"/>
</dbReference>
<dbReference type="InterPro" id="IPR000330">
    <property type="entry name" value="SNF2_N"/>
</dbReference>
<evidence type="ECO:0000256" key="3">
    <source>
        <dbReference type="SAM" id="MobiDB-lite"/>
    </source>
</evidence>
<dbReference type="SUPFAM" id="SSF52540">
    <property type="entry name" value="P-loop containing nucleoside triphosphate hydrolases"/>
    <property type="match status" value="2"/>
</dbReference>
<dbReference type="InterPro" id="IPR022138">
    <property type="entry name" value="DUF3670"/>
</dbReference>
<keyword evidence="2" id="KW-0694">RNA-binding</keyword>
<dbReference type="STRING" id="58343.AQJ46_41985"/>
<dbReference type="SUPFAM" id="SSF54768">
    <property type="entry name" value="dsRNA-binding domain-like"/>
    <property type="match status" value="1"/>
</dbReference>
<organism evidence="7 8">
    <name type="scientific">Streptomyces canus</name>
    <dbReference type="NCBI Taxonomy" id="58343"/>
    <lineage>
        <taxon>Bacteria</taxon>
        <taxon>Bacillati</taxon>
        <taxon>Actinomycetota</taxon>
        <taxon>Actinomycetes</taxon>
        <taxon>Kitasatosporales</taxon>
        <taxon>Streptomycetaceae</taxon>
        <taxon>Streptomyces</taxon>
        <taxon>Streptomyces aurantiacus group</taxon>
    </lineage>
</organism>
<dbReference type="Proteomes" id="UP000053669">
    <property type="component" value="Unassembled WGS sequence"/>
</dbReference>
<dbReference type="CDD" id="cd00048">
    <property type="entry name" value="DSRM_SF"/>
    <property type="match status" value="1"/>
</dbReference>
<evidence type="ECO:0000256" key="2">
    <source>
        <dbReference type="PROSITE-ProRule" id="PRU00266"/>
    </source>
</evidence>
<accession>A0A101RNG2</accession>
<gene>
    <name evidence="7" type="ORF">AQJ46_41985</name>
</gene>
<feature type="compositionally biased region" description="Basic and acidic residues" evidence="3">
    <location>
        <begin position="333"/>
        <end position="345"/>
    </location>
</feature>
<evidence type="ECO:0000313" key="7">
    <source>
        <dbReference type="EMBL" id="KUN58847.1"/>
    </source>
</evidence>
<feature type="domain" description="DRBM" evidence="4">
    <location>
        <begin position="363"/>
        <end position="434"/>
    </location>
</feature>
<evidence type="ECO:0000313" key="8">
    <source>
        <dbReference type="Proteomes" id="UP000053669"/>
    </source>
</evidence>
<dbReference type="Gene3D" id="3.40.50.300">
    <property type="entry name" value="P-loop containing nucleotide triphosphate hydrolases"/>
    <property type="match status" value="1"/>
</dbReference>
<sequence length="1433" mass="153576">MLTTARHGWPTDERTDRTGTSGEAVPPSTLSTLDANAWSEHLKSACVHGRLSRAVRAEVVRRTTAGMMSLRDLRMVLLVADDEESWSPVRELVMTAVAANPETVRQVLQLHVQLEMWPPLAFTDTSGAAQARVGLPGHEVTGPERWGQSKQQARDAAMTSMLAYLAGATDPFDASSVPPPRHERLGRGGLGVDTFEFLLAEDITAPAPRPLLLEDLLGRAEHGQYQHRHMYALLFTAAGPGWQQARSAMLDVVAQRSGYAAALLAMRAKDLQLEQFSYDEVLEDAEHRHVITARCDGGAGEVRGNVQRARGRKAGRHRAAVSLLAALTALPEPEVRLPDEPEPDKPSAQAAGGKAAADQRRTNALMDLNQLKLDDVITKPEWTYESIGTPKKPRFRCTGSCEVRGTAVQADGRGGNKSDARMNAAEALLVVIRQSRSEPAEAPVASPAPAPSETEAETGPETAGEGELAPAMAVTPVVPVQRTGELVHLSGELAVAEALAAGCALTLIRPVPGRATCFLFYRDDGAAMPPAVLPAPMAEAVHELALACGSEARRAQVAGWALPLPLAVDALIAVEHPSTGVHPSAAAWAEVLRFGLQLLADGRAHPAVGHDGSGVWRVGPITGTDRTVLDCLVEDLPPHAHCEALPADDPTTLRIPHADDAVDTVLTTLADTFVATPGARALFGTHPFTTPAQPLHPDLQQWADDLEETAEPGPAPRLLLAIEAPNEADADAQQLRATLLVHRDDDTGSPEPAGTLWSEPAAGTVVLRRRIQRALRRCATVWPAAERLAGQPQPAGMRLSLAEVAQLAEFGADGMPGLAVRWPADLIDALTTRTVVGARSATGATRLGLAQLLDFSWQIALNGQPLTEAEMDALAEAARPLMRLRDTWVLLDPATARHAAHRQLDSLTGIDALGAVLSGTITVDGQAYACEAAGGLADLITALRTSSSDAPLVPVPDGLRAQLRGYQHRGLTWLARLTDLGFGAVLADDMGLGKTLTAISLICHRQQTGARKPTLVIARASLVTNWMRELAKFAPELKTIAYHGTGRTLGAVTDTSVVVTTYGVLQRDAELLAATQWDMVVADEAQSVKNPDSLAAQALRTLTCAVPLAMTGTPVENRLEELWAIMDWANPGLLGTRATFRTRYGRDAERDTTGEKAQLLGRLISPFLLRRRKSDPGIAPELPDKIHSRRIVQLTREQAALYEAAVRETLDAVRGSTGIARHGLVVKLITALRQVCNHPAHYLKEPFDPDAGPGAFAARSAKLAALDELLDQISTLGESALIFSSYVEMGRLLQAHLSARGMRPEFLHGGTPVRTRQRLIDAFQAGDTPILILSVKAAGVGLNLTRATHVIHFDQQWNPAIEDQATDRAHRIGQHRQVQVHQLLNDATLEDRIAALLVHKRGLSDAVLAGGEKALADLDDQELAQLVSLRSRP</sequence>
<protein>
    <recommendedName>
        <fullName evidence="9">Helicase</fullName>
    </recommendedName>
</protein>
<evidence type="ECO:0008006" key="9">
    <source>
        <dbReference type="Google" id="ProtNLM"/>
    </source>
</evidence>
<dbReference type="PROSITE" id="PS51192">
    <property type="entry name" value="HELICASE_ATP_BIND_1"/>
    <property type="match status" value="1"/>
</dbReference>
<dbReference type="Pfam" id="PF00271">
    <property type="entry name" value="Helicase_C"/>
    <property type="match status" value="1"/>
</dbReference>
<dbReference type="PANTHER" id="PTHR10799">
    <property type="entry name" value="SNF2/RAD54 HELICASE FAMILY"/>
    <property type="match status" value="1"/>
</dbReference>